<proteinExistence type="predicted"/>
<gene>
    <name evidence="2" type="ORF">UU48_C0007G0008</name>
</gene>
<comment type="caution">
    <text evidence="2">The sequence shown here is derived from an EMBL/GenBank/DDBJ whole genome shotgun (WGS) entry which is preliminary data.</text>
</comment>
<organism evidence="2 3">
    <name type="scientific">Candidatus Uhrbacteria bacterium GW2011_GWF2_41_16</name>
    <dbReference type="NCBI Taxonomy" id="1618997"/>
    <lineage>
        <taxon>Bacteria</taxon>
        <taxon>Candidatus Uhriibacteriota</taxon>
    </lineage>
</organism>
<dbReference type="EMBL" id="LCAU01000007">
    <property type="protein sequence ID" value="KKR97875.1"/>
    <property type="molecule type" value="Genomic_DNA"/>
</dbReference>
<name>A0A0G0XM54_9BACT</name>
<evidence type="ECO:0000313" key="3">
    <source>
        <dbReference type="Proteomes" id="UP000034746"/>
    </source>
</evidence>
<feature type="region of interest" description="Disordered" evidence="1">
    <location>
        <begin position="44"/>
        <end position="66"/>
    </location>
</feature>
<sequence length="96" mass="10393">MDPKAPVDNRLGLVRTYASVDGQQSTSFKEGDLIRVDIHYTVPPSGRKIDPSQPVEQTADVSGTEIPGSLTENYEITDVLPSGLTPVTSVLIIQIR</sequence>
<protein>
    <submittedName>
        <fullName evidence="2">Uncharacterized protein</fullName>
    </submittedName>
</protein>
<evidence type="ECO:0000313" key="2">
    <source>
        <dbReference type="EMBL" id="KKR97875.1"/>
    </source>
</evidence>
<dbReference type="Proteomes" id="UP000034746">
    <property type="component" value="Unassembled WGS sequence"/>
</dbReference>
<accession>A0A0G0XM54</accession>
<reference evidence="2 3" key="1">
    <citation type="journal article" date="2015" name="Nature">
        <title>rRNA introns, odd ribosomes, and small enigmatic genomes across a large radiation of phyla.</title>
        <authorList>
            <person name="Brown C.T."/>
            <person name="Hug L.A."/>
            <person name="Thomas B.C."/>
            <person name="Sharon I."/>
            <person name="Castelle C.J."/>
            <person name="Singh A."/>
            <person name="Wilkins M.J."/>
            <person name="Williams K.H."/>
            <person name="Banfield J.F."/>
        </authorList>
    </citation>
    <scope>NUCLEOTIDE SEQUENCE [LARGE SCALE GENOMIC DNA]</scope>
</reference>
<dbReference type="AlphaFoldDB" id="A0A0G0XM54"/>
<evidence type="ECO:0000256" key="1">
    <source>
        <dbReference type="SAM" id="MobiDB-lite"/>
    </source>
</evidence>